<keyword evidence="2" id="KW-0496">Mitochondrion</keyword>
<feature type="transmembrane region" description="Helical" evidence="1">
    <location>
        <begin position="12"/>
        <end position="33"/>
    </location>
</feature>
<keyword evidence="1" id="KW-0472">Membrane</keyword>
<sequence>MGMVNPPYWTLVSLTFLNVYPLLLGGILPFTFLKIDSPSSRSFISEFALLVPSGNLLFPLPEQNQLIQDQRL</sequence>
<evidence type="ECO:0000256" key="1">
    <source>
        <dbReference type="SAM" id="Phobius"/>
    </source>
</evidence>
<organism evidence="2">
    <name type="scientific">Picea glauca</name>
    <name type="common">White spruce</name>
    <name type="synonym">Pinus glauca</name>
    <dbReference type="NCBI Taxonomy" id="3330"/>
    <lineage>
        <taxon>Eukaryota</taxon>
        <taxon>Viridiplantae</taxon>
        <taxon>Streptophyta</taxon>
        <taxon>Embryophyta</taxon>
        <taxon>Tracheophyta</taxon>
        <taxon>Spermatophyta</taxon>
        <taxon>Pinopsida</taxon>
        <taxon>Pinidae</taxon>
        <taxon>Conifers I</taxon>
        <taxon>Pinales</taxon>
        <taxon>Pinaceae</taxon>
        <taxon>Picea</taxon>
    </lineage>
</organism>
<dbReference type="AlphaFoldDB" id="A0A117NIC9"/>
<geneLocation type="mitochondrion" evidence="2"/>
<keyword evidence="1" id="KW-0812">Transmembrane</keyword>
<accession>A0A117NIC9</accession>
<keyword evidence="1" id="KW-1133">Transmembrane helix</keyword>
<name>A0A117NIC9_PICGL</name>
<proteinExistence type="predicted"/>
<evidence type="ECO:0000313" key="2">
    <source>
        <dbReference type="EMBL" id="KUM49702.1"/>
    </source>
</evidence>
<reference evidence="2" key="1">
    <citation type="journal article" date="2015" name="Genome Biol. Evol.">
        <title>Organellar Genomes of White Spruce (Picea glauca): Assembly and Annotation.</title>
        <authorList>
            <person name="Jackman S.D."/>
            <person name="Warren R.L."/>
            <person name="Gibb E.A."/>
            <person name="Vandervalk B.P."/>
            <person name="Mohamadi H."/>
            <person name="Chu J."/>
            <person name="Raymond A."/>
            <person name="Pleasance S."/>
            <person name="Coope R."/>
            <person name="Wildung M.R."/>
            <person name="Ritland C.E."/>
            <person name="Bousquet J."/>
            <person name="Jones S.J."/>
            <person name="Bohlmann J."/>
            <person name="Birol I."/>
        </authorList>
    </citation>
    <scope>NUCLEOTIDE SEQUENCE [LARGE SCALE GENOMIC DNA]</scope>
    <source>
        <tissue evidence="2">Flushing bud</tissue>
    </source>
</reference>
<gene>
    <name evidence="2" type="ORF">ABT39_MTgene2929</name>
</gene>
<comment type="caution">
    <text evidence="2">The sequence shown here is derived from an EMBL/GenBank/DDBJ whole genome shotgun (WGS) entry which is preliminary data.</text>
</comment>
<protein>
    <submittedName>
        <fullName evidence="2">Uncharacterized protein</fullName>
    </submittedName>
</protein>
<dbReference type="EMBL" id="LKAM01000002">
    <property type="protein sequence ID" value="KUM49702.1"/>
    <property type="molecule type" value="Genomic_DNA"/>
</dbReference>